<sequence length="325" mass="37279">MATITKRPNGKWQVKVRRKGQKSLSKTFLTKALALKWARDVENKIDMGSFQSTCAAESHLFSDLIHKYWEEVVQPQKSSDVTIYALNRLIKTFPEHRMIDMTTEVIKEYKESRLKVVKGDTVRKDLLLKRRFFDYAINEWQIFLPKGNPVSSIALPKKGKSRDRRLEQGEYSTLINEALKYGGEIAPIIDLAIETGMRRGEITKLKWSNYNSVSRIVTIEDTKNGEDRVIPLSSKANAILQSQTQVDEFIFPIRGDSIGQAFRRITKRANLLDLRFHDLRHEATSRLFEKGLGIMEVSAITGHKDLAMLKKYTHLRAEDLVGKLG</sequence>
<dbReference type="InterPro" id="IPR050090">
    <property type="entry name" value="Tyrosine_recombinase_XerCD"/>
</dbReference>
<dbReference type="InterPro" id="IPR002104">
    <property type="entry name" value="Integrase_catalytic"/>
</dbReference>
<name>A0A148KKI6_9ALTE</name>
<dbReference type="InterPro" id="IPR011010">
    <property type="entry name" value="DNA_brk_join_enz"/>
</dbReference>
<reference evidence="5" key="1">
    <citation type="submission" date="2016-02" db="EMBL/GenBank/DDBJ databases">
        <authorList>
            <person name="Schultz-Johansen M."/>
            <person name="Glaring M.A."/>
            <person name="Bech P.K."/>
            <person name="Stougaard P."/>
        </authorList>
    </citation>
    <scope>NUCLEOTIDE SEQUENCE [LARGE SCALE GENOMIC DNA]</scope>
    <source>
        <strain evidence="5">S66</strain>
    </source>
</reference>
<dbReference type="GO" id="GO:0003677">
    <property type="term" value="F:DNA binding"/>
    <property type="evidence" value="ECO:0007669"/>
    <property type="project" value="InterPro"/>
</dbReference>
<dbReference type="OrthoDB" id="9795573at2"/>
<dbReference type="PROSITE" id="PS51898">
    <property type="entry name" value="TYR_RECOMBINASE"/>
    <property type="match status" value="1"/>
</dbReference>
<dbReference type="PANTHER" id="PTHR30349:SF94">
    <property type="entry name" value="INTEGRASE_RECOMBINASE HI_1414-RELATED"/>
    <property type="match status" value="1"/>
</dbReference>
<proteinExistence type="predicted"/>
<dbReference type="SUPFAM" id="SSF56349">
    <property type="entry name" value="DNA breaking-rejoining enzymes"/>
    <property type="match status" value="1"/>
</dbReference>
<gene>
    <name evidence="4" type="ORF">AX660_03195</name>
</gene>
<dbReference type="AlphaFoldDB" id="A0A148KKI6"/>
<organism evidence="4 5">
    <name type="scientific">Paraglaciecola hydrolytica</name>
    <dbReference type="NCBI Taxonomy" id="1799789"/>
    <lineage>
        <taxon>Bacteria</taxon>
        <taxon>Pseudomonadati</taxon>
        <taxon>Pseudomonadota</taxon>
        <taxon>Gammaproteobacteria</taxon>
        <taxon>Alteromonadales</taxon>
        <taxon>Alteromonadaceae</taxon>
        <taxon>Paraglaciecola</taxon>
    </lineage>
</organism>
<protein>
    <recommendedName>
        <fullName evidence="3">Tyr recombinase domain-containing protein</fullName>
    </recommendedName>
</protein>
<dbReference type="Proteomes" id="UP000070299">
    <property type="component" value="Unassembled WGS sequence"/>
</dbReference>
<dbReference type="CDD" id="cd00796">
    <property type="entry name" value="INT_Rci_Hp1_C"/>
    <property type="match status" value="1"/>
</dbReference>
<dbReference type="Gene3D" id="1.10.443.10">
    <property type="entry name" value="Intergrase catalytic core"/>
    <property type="match status" value="1"/>
</dbReference>
<comment type="caution">
    <text evidence="4">The sequence shown here is derived from an EMBL/GenBank/DDBJ whole genome shotgun (WGS) entry which is preliminary data.</text>
</comment>
<evidence type="ECO:0000256" key="2">
    <source>
        <dbReference type="ARBA" id="ARBA00023172"/>
    </source>
</evidence>
<dbReference type="EMBL" id="LSNE01000020">
    <property type="protein sequence ID" value="KXI26789.1"/>
    <property type="molecule type" value="Genomic_DNA"/>
</dbReference>
<dbReference type="GO" id="GO:0006310">
    <property type="term" value="P:DNA recombination"/>
    <property type="evidence" value="ECO:0007669"/>
    <property type="project" value="UniProtKB-KW"/>
</dbReference>
<dbReference type="RefSeq" id="WP_068382240.1">
    <property type="nucleotide sequence ID" value="NZ_LSNE01000020.1"/>
</dbReference>
<dbReference type="InterPro" id="IPR013762">
    <property type="entry name" value="Integrase-like_cat_sf"/>
</dbReference>
<evidence type="ECO:0000256" key="1">
    <source>
        <dbReference type="ARBA" id="ARBA00022908"/>
    </source>
</evidence>
<dbReference type="STRING" id="1799789.AX660_03195"/>
<dbReference type="PANTHER" id="PTHR30349">
    <property type="entry name" value="PHAGE INTEGRASE-RELATED"/>
    <property type="match status" value="1"/>
</dbReference>
<evidence type="ECO:0000313" key="4">
    <source>
        <dbReference type="EMBL" id="KXI26789.1"/>
    </source>
</evidence>
<accession>A0A148KKI6</accession>
<dbReference type="GO" id="GO:0015074">
    <property type="term" value="P:DNA integration"/>
    <property type="evidence" value="ECO:0007669"/>
    <property type="project" value="UniProtKB-KW"/>
</dbReference>
<evidence type="ECO:0000259" key="3">
    <source>
        <dbReference type="PROSITE" id="PS51898"/>
    </source>
</evidence>
<keyword evidence="2" id="KW-0233">DNA recombination</keyword>
<evidence type="ECO:0000313" key="5">
    <source>
        <dbReference type="Proteomes" id="UP000070299"/>
    </source>
</evidence>
<dbReference type="Pfam" id="PF00589">
    <property type="entry name" value="Phage_integrase"/>
    <property type="match status" value="1"/>
</dbReference>
<feature type="domain" description="Tyr recombinase" evidence="3">
    <location>
        <begin position="161"/>
        <end position="325"/>
    </location>
</feature>
<keyword evidence="1" id="KW-0229">DNA integration</keyword>
<keyword evidence="5" id="KW-1185">Reference proteome</keyword>